<keyword evidence="3" id="KW-1185">Reference proteome</keyword>
<keyword evidence="1" id="KW-0732">Signal</keyword>
<name>A0ABR1FBH3_9ASCO</name>
<protein>
    <recommendedName>
        <fullName evidence="4">Secreted protein</fullName>
    </recommendedName>
</protein>
<evidence type="ECO:0000313" key="3">
    <source>
        <dbReference type="Proteomes" id="UP001498771"/>
    </source>
</evidence>
<gene>
    <name evidence="2" type="ORF">BZA70DRAFT_270698</name>
</gene>
<accession>A0ABR1FBH3</accession>
<reference evidence="2 3" key="1">
    <citation type="submission" date="2024-03" db="EMBL/GenBank/DDBJ databases">
        <title>Genome-scale model development and genomic sequencing of the oleaginous clade Lipomyces.</title>
        <authorList>
            <consortium name="Lawrence Berkeley National Laboratory"/>
            <person name="Czajka J.J."/>
            <person name="Han Y."/>
            <person name="Kim J."/>
            <person name="Mondo S.J."/>
            <person name="Hofstad B.A."/>
            <person name="Robles A."/>
            <person name="Haridas S."/>
            <person name="Riley R."/>
            <person name="LaButti K."/>
            <person name="Pangilinan J."/>
            <person name="Andreopoulos W."/>
            <person name="Lipzen A."/>
            <person name="Yan J."/>
            <person name="Wang M."/>
            <person name="Ng V."/>
            <person name="Grigoriev I.V."/>
            <person name="Spatafora J.W."/>
            <person name="Magnuson J.K."/>
            <person name="Baker S.E."/>
            <person name="Pomraning K.R."/>
        </authorList>
    </citation>
    <scope>NUCLEOTIDE SEQUENCE [LARGE SCALE GENOMIC DNA]</scope>
    <source>
        <strain evidence="2 3">Phaff 52-87</strain>
    </source>
</reference>
<comment type="caution">
    <text evidence="2">The sequence shown here is derived from an EMBL/GenBank/DDBJ whole genome shotgun (WGS) entry which is preliminary data.</text>
</comment>
<dbReference type="EMBL" id="JBBJBU010000001">
    <property type="protein sequence ID" value="KAK7207195.1"/>
    <property type="molecule type" value="Genomic_DNA"/>
</dbReference>
<evidence type="ECO:0008006" key="4">
    <source>
        <dbReference type="Google" id="ProtNLM"/>
    </source>
</evidence>
<sequence>MQYAVCMLFWPYCNIISCVSLSHCCHAARCLCDDFGVLRAKWSTELCEVSRVDRPYRYELVAVRYKGVEQGCRALSECFSVLECRAIYLLLSAMVKSRCLFSGL</sequence>
<feature type="signal peptide" evidence="1">
    <location>
        <begin position="1"/>
        <end position="27"/>
    </location>
</feature>
<feature type="chain" id="PRO_5045757902" description="Secreted protein" evidence="1">
    <location>
        <begin position="28"/>
        <end position="104"/>
    </location>
</feature>
<dbReference type="RefSeq" id="XP_064770228.1">
    <property type="nucleotide sequence ID" value="XM_064911347.1"/>
</dbReference>
<evidence type="ECO:0000256" key="1">
    <source>
        <dbReference type="SAM" id="SignalP"/>
    </source>
</evidence>
<organism evidence="2 3">
    <name type="scientific">Myxozyma melibiosi</name>
    <dbReference type="NCBI Taxonomy" id="54550"/>
    <lineage>
        <taxon>Eukaryota</taxon>
        <taxon>Fungi</taxon>
        <taxon>Dikarya</taxon>
        <taxon>Ascomycota</taxon>
        <taxon>Saccharomycotina</taxon>
        <taxon>Lipomycetes</taxon>
        <taxon>Lipomycetales</taxon>
        <taxon>Lipomycetaceae</taxon>
        <taxon>Myxozyma</taxon>
    </lineage>
</organism>
<proteinExistence type="predicted"/>
<dbReference type="Proteomes" id="UP001498771">
    <property type="component" value="Unassembled WGS sequence"/>
</dbReference>
<dbReference type="GeneID" id="90036859"/>
<evidence type="ECO:0000313" key="2">
    <source>
        <dbReference type="EMBL" id="KAK7207195.1"/>
    </source>
</evidence>